<evidence type="ECO:0000256" key="2">
    <source>
        <dbReference type="ARBA" id="ARBA00023015"/>
    </source>
</evidence>
<comment type="similarity">
    <text evidence="1">Belongs to the LysR transcriptional regulatory family.</text>
</comment>
<dbReference type="Proteomes" id="UP001501706">
    <property type="component" value="Unassembled WGS sequence"/>
</dbReference>
<comment type="caution">
    <text evidence="6">The sequence shown here is derived from an EMBL/GenBank/DDBJ whole genome shotgun (WGS) entry which is preliminary data.</text>
</comment>
<dbReference type="SUPFAM" id="SSF46785">
    <property type="entry name" value="Winged helix' DNA-binding domain"/>
    <property type="match status" value="1"/>
</dbReference>
<evidence type="ECO:0000256" key="1">
    <source>
        <dbReference type="ARBA" id="ARBA00009437"/>
    </source>
</evidence>
<organism evidence="6 7">
    <name type="scientific">Pigmentiphaga daeguensis</name>
    <dbReference type="NCBI Taxonomy" id="414049"/>
    <lineage>
        <taxon>Bacteria</taxon>
        <taxon>Pseudomonadati</taxon>
        <taxon>Pseudomonadota</taxon>
        <taxon>Betaproteobacteria</taxon>
        <taxon>Burkholderiales</taxon>
        <taxon>Alcaligenaceae</taxon>
        <taxon>Pigmentiphaga</taxon>
    </lineage>
</organism>
<dbReference type="RefSeq" id="WP_279817936.1">
    <property type="nucleotide sequence ID" value="NZ_BAAAEN010000006.1"/>
</dbReference>
<dbReference type="InterPro" id="IPR005119">
    <property type="entry name" value="LysR_subst-bd"/>
</dbReference>
<protein>
    <submittedName>
        <fullName evidence="6">LysR substrate-binding domain-containing protein</fullName>
    </submittedName>
</protein>
<gene>
    <name evidence="6" type="ORF">GCM10009097_20610</name>
</gene>
<dbReference type="PRINTS" id="PR00039">
    <property type="entry name" value="HTHLYSR"/>
</dbReference>
<dbReference type="InterPro" id="IPR000847">
    <property type="entry name" value="LysR_HTH_N"/>
</dbReference>
<dbReference type="Pfam" id="PF00126">
    <property type="entry name" value="HTH_1"/>
    <property type="match status" value="1"/>
</dbReference>
<evidence type="ECO:0000313" key="7">
    <source>
        <dbReference type="Proteomes" id="UP001501706"/>
    </source>
</evidence>
<dbReference type="SUPFAM" id="SSF53850">
    <property type="entry name" value="Periplasmic binding protein-like II"/>
    <property type="match status" value="1"/>
</dbReference>
<dbReference type="PROSITE" id="PS50931">
    <property type="entry name" value="HTH_LYSR"/>
    <property type="match status" value="1"/>
</dbReference>
<dbReference type="Gene3D" id="3.40.190.10">
    <property type="entry name" value="Periplasmic binding protein-like II"/>
    <property type="match status" value="2"/>
</dbReference>
<sequence length="319" mass="34539">MARPLNFRQLEAFRAVMLTGSMTAAGHAMSISQPAVSRLIHDLEHELRLVLFQRQGIQIIATEAAVRLYSEVERHFSGADRIREAARAIRLSTAGYLHVGTMPNLASHCLPEAIGLLLRHHPDVVVSVHPDSSINLVSMLLHAQLDIVFGTLPPDPSGLEHDPFPSTQAVCVMPAAHPLARKKRVTVNDLDGQDFVALGQASRQRIQLNNAMLAAGVRPNIRVETMHSSSVIGYVSRGIGIAVIDPIAVIGHHTPKVAIRPFTPTISLDFSAVYRRNVPRPDAAAALTRALGQVVQEKLGQLGAGIPARRPPRDGQGLK</sequence>
<dbReference type="InterPro" id="IPR036388">
    <property type="entry name" value="WH-like_DNA-bd_sf"/>
</dbReference>
<accession>A0ABN1BR07</accession>
<dbReference type="Gene3D" id="1.10.10.10">
    <property type="entry name" value="Winged helix-like DNA-binding domain superfamily/Winged helix DNA-binding domain"/>
    <property type="match status" value="1"/>
</dbReference>
<dbReference type="InterPro" id="IPR036390">
    <property type="entry name" value="WH_DNA-bd_sf"/>
</dbReference>
<evidence type="ECO:0000313" key="6">
    <source>
        <dbReference type="EMBL" id="GAA0503642.1"/>
    </source>
</evidence>
<proteinExistence type="inferred from homology"/>
<evidence type="ECO:0000259" key="5">
    <source>
        <dbReference type="PROSITE" id="PS50931"/>
    </source>
</evidence>
<evidence type="ECO:0000256" key="3">
    <source>
        <dbReference type="ARBA" id="ARBA00023125"/>
    </source>
</evidence>
<evidence type="ECO:0000256" key="4">
    <source>
        <dbReference type="ARBA" id="ARBA00023163"/>
    </source>
</evidence>
<reference evidence="6 7" key="1">
    <citation type="journal article" date="2019" name="Int. J. Syst. Evol. Microbiol.">
        <title>The Global Catalogue of Microorganisms (GCM) 10K type strain sequencing project: providing services to taxonomists for standard genome sequencing and annotation.</title>
        <authorList>
            <consortium name="The Broad Institute Genomics Platform"/>
            <consortium name="The Broad Institute Genome Sequencing Center for Infectious Disease"/>
            <person name="Wu L."/>
            <person name="Ma J."/>
        </authorList>
    </citation>
    <scope>NUCLEOTIDE SEQUENCE [LARGE SCALE GENOMIC DNA]</scope>
    <source>
        <strain evidence="6 7">JCM 14330</strain>
    </source>
</reference>
<keyword evidence="4" id="KW-0804">Transcription</keyword>
<keyword evidence="7" id="KW-1185">Reference proteome</keyword>
<dbReference type="PANTHER" id="PTHR30427:SF1">
    <property type="entry name" value="TRANSCRIPTIONAL ACTIVATOR PROTEIN LYSR"/>
    <property type="match status" value="1"/>
</dbReference>
<name>A0ABN1BR07_9BURK</name>
<dbReference type="Pfam" id="PF03466">
    <property type="entry name" value="LysR_substrate"/>
    <property type="match status" value="1"/>
</dbReference>
<feature type="domain" description="HTH lysR-type" evidence="5">
    <location>
        <begin position="5"/>
        <end position="62"/>
    </location>
</feature>
<keyword evidence="2" id="KW-0805">Transcription regulation</keyword>
<keyword evidence="3" id="KW-0238">DNA-binding</keyword>
<dbReference type="EMBL" id="BAAAEN010000006">
    <property type="protein sequence ID" value="GAA0503642.1"/>
    <property type="molecule type" value="Genomic_DNA"/>
</dbReference>
<dbReference type="PANTHER" id="PTHR30427">
    <property type="entry name" value="TRANSCRIPTIONAL ACTIVATOR PROTEIN LYSR"/>
    <property type="match status" value="1"/>
</dbReference>